<dbReference type="EMBL" id="BMQB01000001">
    <property type="protein sequence ID" value="GGJ76603.1"/>
    <property type="molecule type" value="Genomic_DNA"/>
</dbReference>
<proteinExistence type="predicted"/>
<evidence type="ECO:0000313" key="2">
    <source>
        <dbReference type="Proteomes" id="UP000649739"/>
    </source>
</evidence>
<evidence type="ECO:0008006" key="3">
    <source>
        <dbReference type="Google" id="ProtNLM"/>
    </source>
</evidence>
<dbReference type="InterPro" id="IPR034660">
    <property type="entry name" value="DinB/YfiT-like"/>
</dbReference>
<dbReference type="SUPFAM" id="SSF109854">
    <property type="entry name" value="DinB/YfiT-like putative metalloenzymes"/>
    <property type="match status" value="1"/>
</dbReference>
<dbReference type="Pfam" id="PF04978">
    <property type="entry name" value="MST"/>
    <property type="match status" value="1"/>
</dbReference>
<dbReference type="Gene3D" id="1.20.120.450">
    <property type="entry name" value="dinb family like domain"/>
    <property type="match status" value="1"/>
</dbReference>
<sequence length="175" mass="19556">MTWTAPTTETTRVPDAPTERAMLDAWLEFHRRTLLAKCGGLIGEQLVLASAPPSPLTLLGLVRHMAGVERYWFRQFVDGQDIALLWHDDADPDADFNDLDPARAEVDFAVYAAEVDAARAIAARYDLDTVPPPPRIGTRGPMSVRWVLVHMIEEYARHNGHADLIRERIDGATDD</sequence>
<evidence type="ECO:0000313" key="1">
    <source>
        <dbReference type="EMBL" id="GGJ76603.1"/>
    </source>
</evidence>
<reference evidence="1" key="2">
    <citation type="submission" date="2020-09" db="EMBL/GenBank/DDBJ databases">
        <authorList>
            <person name="Sun Q."/>
            <person name="Ohkuma M."/>
        </authorList>
    </citation>
    <scope>NUCLEOTIDE SEQUENCE</scope>
    <source>
        <strain evidence="1">JCM 3090</strain>
    </source>
</reference>
<protein>
    <recommendedName>
        <fullName evidence="3">Mini-circle protein</fullName>
    </recommendedName>
</protein>
<dbReference type="AlphaFoldDB" id="A0A8J3B2Q2"/>
<dbReference type="RefSeq" id="WP_189168189.1">
    <property type="nucleotide sequence ID" value="NZ_BMQB01000001.1"/>
</dbReference>
<reference evidence="1" key="1">
    <citation type="journal article" date="2014" name="Int. J. Syst. Evol. Microbiol.">
        <title>Complete genome sequence of Corynebacterium casei LMG S-19264T (=DSM 44701T), isolated from a smear-ripened cheese.</title>
        <authorList>
            <consortium name="US DOE Joint Genome Institute (JGI-PGF)"/>
            <person name="Walter F."/>
            <person name="Albersmeier A."/>
            <person name="Kalinowski J."/>
            <person name="Ruckert C."/>
        </authorList>
    </citation>
    <scope>NUCLEOTIDE SEQUENCE</scope>
    <source>
        <strain evidence="1">JCM 3090</strain>
    </source>
</reference>
<name>A0A8J3B2Q2_9ACTN</name>
<accession>A0A8J3B2Q2</accession>
<comment type="caution">
    <text evidence="1">The sequence shown here is derived from an EMBL/GenBank/DDBJ whole genome shotgun (WGS) entry which is preliminary data.</text>
</comment>
<keyword evidence="2" id="KW-1185">Reference proteome</keyword>
<dbReference type="Proteomes" id="UP000649739">
    <property type="component" value="Unassembled WGS sequence"/>
</dbReference>
<gene>
    <name evidence="1" type="ORF">GCM10010123_03250</name>
</gene>
<organism evidence="1 2">
    <name type="scientific">Pilimelia anulata</name>
    <dbReference type="NCBI Taxonomy" id="53371"/>
    <lineage>
        <taxon>Bacteria</taxon>
        <taxon>Bacillati</taxon>
        <taxon>Actinomycetota</taxon>
        <taxon>Actinomycetes</taxon>
        <taxon>Micromonosporales</taxon>
        <taxon>Micromonosporaceae</taxon>
        <taxon>Pilimelia</taxon>
    </lineage>
</organism>
<dbReference type="InterPro" id="IPR007061">
    <property type="entry name" value="MST-like"/>
</dbReference>